<evidence type="ECO:0000313" key="2">
    <source>
        <dbReference type="Proteomes" id="UP000001261"/>
    </source>
</evidence>
<dbReference type="KEGG" id="cim:CIMG_12716"/>
<reference evidence="2" key="1">
    <citation type="journal article" date="2009" name="Genome Res.">
        <title>Comparative genomic analyses of the human fungal pathogens Coccidioides and their relatives.</title>
        <authorList>
            <person name="Sharpton T.J."/>
            <person name="Stajich J.E."/>
            <person name="Rounsley S.D."/>
            <person name="Gardner M.J."/>
            <person name="Wortman J.R."/>
            <person name="Jordar V.S."/>
            <person name="Maiti R."/>
            <person name="Kodira C.D."/>
            <person name="Neafsey D.E."/>
            <person name="Zeng Q."/>
            <person name="Hung C.-Y."/>
            <person name="McMahan C."/>
            <person name="Muszewska A."/>
            <person name="Grynberg M."/>
            <person name="Mandel M.A."/>
            <person name="Kellner E.M."/>
            <person name="Barker B.M."/>
            <person name="Galgiani J.N."/>
            <person name="Orbach M.J."/>
            <person name="Kirkland T.N."/>
            <person name="Cole G.T."/>
            <person name="Henn M.R."/>
            <person name="Birren B.W."/>
            <person name="Taylor J.W."/>
        </authorList>
    </citation>
    <scope>NUCLEOTIDE SEQUENCE [LARGE SCALE GENOMIC DNA]</scope>
    <source>
        <strain evidence="2">RS</strain>
    </source>
</reference>
<dbReference type="GeneID" id="24164343"/>
<reference evidence="2" key="2">
    <citation type="journal article" date="2010" name="Genome Res.">
        <title>Population genomic sequencing of Coccidioides fungi reveals recent hybridization and transposon control.</title>
        <authorList>
            <person name="Neafsey D.E."/>
            <person name="Barker B.M."/>
            <person name="Sharpton T.J."/>
            <person name="Stajich J.E."/>
            <person name="Park D.J."/>
            <person name="Whiston E."/>
            <person name="Hung C.-Y."/>
            <person name="McMahan C."/>
            <person name="White J."/>
            <person name="Sykes S."/>
            <person name="Heiman D."/>
            <person name="Young S."/>
            <person name="Zeng Q."/>
            <person name="Abouelleil A."/>
            <person name="Aftuck L."/>
            <person name="Bessette D."/>
            <person name="Brown A."/>
            <person name="FitzGerald M."/>
            <person name="Lui A."/>
            <person name="Macdonald J.P."/>
            <person name="Priest M."/>
            <person name="Orbach M.J."/>
            <person name="Galgiani J.N."/>
            <person name="Kirkland T.N."/>
            <person name="Cole G.T."/>
            <person name="Birren B.W."/>
            <person name="Henn M.R."/>
            <person name="Taylor J.W."/>
            <person name="Rounsley S.D."/>
        </authorList>
    </citation>
    <scope>GENOME REANNOTATION</scope>
    <source>
        <strain evidence="2">RS</strain>
    </source>
</reference>
<dbReference type="EMBL" id="GG704911">
    <property type="protein sequence ID" value="KJF60065.1"/>
    <property type="molecule type" value="Genomic_DNA"/>
</dbReference>
<dbReference type="AlphaFoldDB" id="A0A0D8JRT6"/>
<evidence type="ECO:0000313" key="1">
    <source>
        <dbReference type="EMBL" id="KJF60065.1"/>
    </source>
</evidence>
<organism evidence="1 2">
    <name type="scientific">Coccidioides immitis (strain RS)</name>
    <name type="common">Valley fever fungus</name>
    <dbReference type="NCBI Taxonomy" id="246410"/>
    <lineage>
        <taxon>Eukaryota</taxon>
        <taxon>Fungi</taxon>
        <taxon>Dikarya</taxon>
        <taxon>Ascomycota</taxon>
        <taxon>Pezizomycotina</taxon>
        <taxon>Eurotiomycetes</taxon>
        <taxon>Eurotiomycetidae</taxon>
        <taxon>Onygenales</taxon>
        <taxon>Onygenaceae</taxon>
        <taxon>Coccidioides</taxon>
    </lineage>
</organism>
<protein>
    <submittedName>
        <fullName evidence="1">Uncharacterized protein</fullName>
    </submittedName>
</protein>
<dbReference type="RefSeq" id="XP_004445706.1">
    <property type="nucleotide sequence ID" value="XM_004445649.1"/>
</dbReference>
<dbReference type="Proteomes" id="UP000001261">
    <property type="component" value="Unassembled WGS sequence"/>
</dbReference>
<name>A0A0D8JRT6_COCIM</name>
<dbReference type="VEuPathDB" id="FungiDB:CIMG_12716"/>
<accession>A0A0D8JRT6</accession>
<keyword evidence="2" id="KW-1185">Reference proteome</keyword>
<gene>
    <name evidence="1" type="ORF">CIMG_12716</name>
</gene>
<dbReference type="InParanoid" id="A0A0D8JRT6"/>
<sequence>MPISLFFKKEMSRSSSIVAFSLSSSPVVTSLLPAQANSTALPFPPTIVAPAPAGNMIILPGLSSYTGAQALSAHKRA</sequence>
<proteinExistence type="predicted"/>